<accession>A0A2Z5MX73</accession>
<evidence type="ECO:0000256" key="1">
    <source>
        <dbReference type="ARBA" id="ARBA00011738"/>
    </source>
</evidence>
<evidence type="ECO:0000256" key="3">
    <source>
        <dbReference type="ARBA" id="ARBA00023239"/>
    </source>
</evidence>
<dbReference type="InterPro" id="IPR007247">
    <property type="entry name" value="Ureidogly_lyase"/>
</dbReference>
<protein>
    <submittedName>
        <fullName evidence="5">Ureidoglycolate hydrolase</fullName>
    </submittedName>
</protein>
<name>A0A2Z5MX73_BURPY</name>
<dbReference type="RefSeq" id="WP_114177481.1">
    <property type="nucleotide sequence ID" value="NZ_CP024902.1"/>
</dbReference>
<reference evidence="5 6" key="1">
    <citation type="journal article" date="2018" name="ISME J.">
        <title>Involvement of Burkholderiaceae and sulfurous volatiles in disease-suppressive soils.</title>
        <authorList>
            <person name="Carrion V.J."/>
            <person name="Cordovez V."/>
            <person name="Tyc O."/>
            <person name="Etalo D.W."/>
            <person name="de Bruijn I."/>
            <person name="de Jager V.C."/>
            <person name="Medema M.H."/>
            <person name="Eberl L."/>
            <person name="Raaijmakers J.M."/>
        </authorList>
    </citation>
    <scope>NUCLEOTIDE SEQUENCE [LARGE SCALE GENOMIC DNA]</scope>
    <source>
        <strain evidence="6">mHSR5</strain>
    </source>
</reference>
<comment type="subunit">
    <text evidence="1">Homodimer.</text>
</comment>
<dbReference type="Pfam" id="PF04115">
    <property type="entry name" value="Ureidogly_lyase"/>
    <property type="match status" value="1"/>
</dbReference>
<dbReference type="GO" id="GO:0006144">
    <property type="term" value="P:purine nucleobase metabolic process"/>
    <property type="evidence" value="ECO:0007669"/>
    <property type="project" value="UniProtKB-KW"/>
</dbReference>
<dbReference type="InterPro" id="IPR024060">
    <property type="entry name" value="Ureidoglycolate_lyase_dom_sf"/>
</dbReference>
<organism evidence="5 6">
    <name type="scientific">Burkholderia pyrrocinia</name>
    <name type="common">Pseudomonas pyrrocinia</name>
    <dbReference type="NCBI Taxonomy" id="60550"/>
    <lineage>
        <taxon>Bacteria</taxon>
        <taxon>Pseudomonadati</taxon>
        <taxon>Pseudomonadota</taxon>
        <taxon>Betaproteobacteria</taxon>
        <taxon>Burkholderiales</taxon>
        <taxon>Burkholderiaceae</taxon>
        <taxon>Burkholderia</taxon>
        <taxon>Burkholderia cepacia complex</taxon>
    </lineage>
</organism>
<evidence type="ECO:0000313" key="5">
    <source>
        <dbReference type="EMBL" id="AXF21107.1"/>
    </source>
</evidence>
<dbReference type="GO" id="GO:0000256">
    <property type="term" value="P:allantoin catabolic process"/>
    <property type="evidence" value="ECO:0007669"/>
    <property type="project" value="InterPro"/>
</dbReference>
<dbReference type="Proteomes" id="UP000253104">
    <property type="component" value="Chromosome mHSR5_A"/>
</dbReference>
<evidence type="ECO:0000256" key="2">
    <source>
        <dbReference type="ARBA" id="ARBA00022631"/>
    </source>
</evidence>
<keyword evidence="2" id="KW-0659">Purine metabolism</keyword>
<sequence length="176" mass="19328">MGTTQRISIQPLTPEACAPYGTMLGKPPRIDSNVPVFLSEASDFWREHLFDPGTSDKAEILWVRYRNGDMRINSLETHRLTEQAIVPLTGSVIHVMACSAPDGTPDMATLRAFRIAPGAGMVMRPHTWHTTRVTQPEVACLMLTRPSTTGDLVVHLRTGAPACESEIRAIAPHCID</sequence>
<dbReference type="EMBL" id="CP024902">
    <property type="protein sequence ID" value="AXF21107.1"/>
    <property type="molecule type" value="Genomic_DNA"/>
</dbReference>
<dbReference type="SUPFAM" id="SSF51182">
    <property type="entry name" value="RmlC-like cupins"/>
    <property type="match status" value="1"/>
</dbReference>
<dbReference type="GO" id="GO:0050385">
    <property type="term" value="F:ureidoglycolate lyase activity"/>
    <property type="evidence" value="ECO:0007669"/>
    <property type="project" value="UniProtKB-EC"/>
</dbReference>
<gene>
    <name evidence="5" type="ORF">CUJ89_11850</name>
</gene>
<keyword evidence="5" id="KW-0378">Hydrolase</keyword>
<dbReference type="GO" id="GO:0004848">
    <property type="term" value="F:ureidoglycolate hydrolase activity"/>
    <property type="evidence" value="ECO:0007669"/>
    <property type="project" value="InterPro"/>
</dbReference>
<evidence type="ECO:0000313" key="6">
    <source>
        <dbReference type="Proteomes" id="UP000253104"/>
    </source>
</evidence>
<dbReference type="Gene3D" id="2.60.120.480">
    <property type="entry name" value="Ureidoglycolate hydrolase"/>
    <property type="match status" value="1"/>
</dbReference>
<dbReference type="OrthoDB" id="8654422at2"/>
<keyword evidence="3" id="KW-0456">Lyase</keyword>
<evidence type="ECO:0000256" key="4">
    <source>
        <dbReference type="ARBA" id="ARBA00047684"/>
    </source>
</evidence>
<comment type="catalytic activity">
    <reaction evidence="4">
        <text>(S)-ureidoglycolate = urea + glyoxylate</text>
        <dbReference type="Rhea" id="RHEA:11304"/>
        <dbReference type="ChEBI" id="CHEBI:16199"/>
        <dbReference type="ChEBI" id="CHEBI:36655"/>
        <dbReference type="ChEBI" id="CHEBI:57296"/>
        <dbReference type="EC" id="4.3.2.3"/>
    </reaction>
</comment>
<dbReference type="AlphaFoldDB" id="A0A2Z5MX73"/>
<proteinExistence type="predicted"/>
<dbReference type="InterPro" id="IPR011051">
    <property type="entry name" value="RmlC_Cupin_sf"/>
</dbReference>